<dbReference type="STRING" id="865938.Weevi_0928"/>
<feature type="domain" description="Chorismate-utilising enzyme C-terminal" evidence="10">
    <location>
        <begin position="200"/>
        <end position="451"/>
    </location>
</feature>
<dbReference type="HOGENOM" id="CLU_006493_9_4_10"/>
<evidence type="ECO:0000313" key="12">
    <source>
        <dbReference type="EMBL" id="ADX67639.1"/>
    </source>
</evidence>
<dbReference type="InterPro" id="IPR019999">
    <property type="entry name" value="Anth_synth_I-like"/>
</dbReference>
<dbReference type="GO" id="GO:0004049">
    <property type="term" value="F:anthranilate synthase activity"/>
    <property type="evidence" value="ECO:0007669"/>
    <property type="project" value="UniProtKB-EC"/>
</dbReference>
<keyword evidence="4" id="KW-0479">Metal-binding</keyword>
<evidence type="ECO:0000256" key="7">
    <source>
        <dbReference type="ARBA" id="ARBA00025634"/>
    </source>
</evidence>
<evidence type="ECO:0000256" key="4">
    <source>
        <dbReference type="ARBA" id="ARBA00022723"/>
    </source>
</evidence>
<keyword evidence="13" id="KW-1185">Reference proteome</keyword>
<dbReference type="Proteomes" id="UP000008641">
    <property type="component" value="Chromosome"/>
</dbReference>
<evidence type="ECO:0000256" key="6">
    <source>
        <dbReference type="ARBA" id="ARBA00023239"/>
    </source>
</evidence>
<proteinExistence type="predicted"/>
<reference evidence="12 13" key="1">
    <citation type="journal article" date="2011" name="Stand. Genomic Sci.">
        <title>Complete genome sequence of Weeksella virosa type strain (9751).</title>
        <authorList>
            <person name="Lang E."/>
            <person name="Teshima H."/>
            <person name="Lucas S."/>
            <person name="Lapidus A."/>
            <person name="Hammon N."/>
            <person name="Deshpande S."/>
            <person name="Nolan M."/>
            <person name="Cheng J.F."/>
            <person name="Pitluck S."/>
            <person name="Liolios K."/>
            <person name="Pagani I."/>
            <person name="Mikhailova N."/>
            <person name="Ivanova N."/>
            <person name="Mavromatis K."/>
            <person name="Pati A."/>
            <person name="Tapia R."/>
            <person name="Han C."/>
            <person name="Goodwin L."/>
            <person name="Chen A."/>
            <person name="Palaniappan K."/>
            <person name="Land M."/>
            <person name="Hauser L."/>
            <person name="Chang Y.J."/>
            <person name="Jeffries C.D."/>
            <person name="Brambilla E.M."/>
            <person name="Kopitz M."/>
            <person name="Rohde M."/>
            <person name="Goker M."/>
            <person name="Tindall B.J."/>
            <person name="Detter J.C."/>
            <person name="Woyke T."/>
            <person name="Bristow J."/>
            <person name="Eisen J.A."/>
            <person name="Markowitz V."/>
            <person name="Hugenholtz P."/>
            <person name="Klenk H.P."/>
            <person name="Kyrpides N.C."/>
        </authorList>
    </citation>
    <scope>NUCLEOTIDE SEQUENCE [LARGE SCALE GENOMIC DNA]</scope>
    <source>
        <strain evidence="13">ATCC 43766 / DSM 16922 / JCM 21250 / NBRC 16016 / NCTC 11634 / CL345/78</strain>
    </source>
</reference>
<keyword evidence="6 12" id="KW-0456">Lyase</keyword>
<comment type="cofactor">
    <cofactor evidence="1">
        <name>Mg(2+)</name>
        <dbReference type="ChEBI" id="CHEBI:18420"/>
    </cofactor>
</comment>
<gene>
    <name evidence="12" type="ordered locus">Weevi_0928</name>
</gene>
<evidence type="ECO:0000259" key="10">
    <source>
        <dbReference type="Pfam" id="PF00425"/>
    </source>
</evidence>
<dbReference type="Pfam" id="PF00425">
    <property type="entry name" value="Chorismate_bind"/>
    <property type="match status" value="1"/>
</dbReference>
<dbReference type="InterPro" id="IPR015890">
    <property type="entry name" value="Chorismate_C"/>
</dbReference>
<dbReference type="PRINTS" id="PR00095">
    <property type="entry name" value="ANTSNTHASEI"/>
</dbReference>
<dbReference type="GO" id="GO:0046872">
    <property type="term" value="F:metal ion binding"/>
    <property type="evidence" value="ECO:0007669"/>
    <property type="project" value="UniProtKB-KW"/>
</dbReference>
<evidence type="ECO:0000256" key="8">
    <source>
        <dbReference type="ARBA" id="ARBA00047683"/>
    </source>
</evidence>
<dbReference type="Gene3D" id="3.60.120.10">
    <property type="entry name" value="Anthranilate synthase"/>
    <property type="match status" value="1"/>
</dbReference>
<comment type="function">
    <text evidence="7">Part of a heterotetrameric complex that catalyzes the two-step biosynthesis of anthranilate, an intermediate in the biosynthesis of L-tryptophan. In the first step, the glutamine-binding beta subunit (TrpG) of anthranilate synthase (AS) provides the glutamine amidotransferase activity which generates ammonia as a substrate that, along with chorismate, is used in the second step, catalyzed by the large alpha subunit of AS (TrpE) to produce anthranilate. In the absence of TrpG, TrpE can synthesize anthranilate directly from chorismate and high concentrations of ammonia.</text>
</comment>
<accession>F0P1L1</accession>
<dbReference type="PANTHER" id="PTHR11236:SF48">
    <property type="entry name" value="ISOCHORISMATE SYNTHASE MENF"/>
    <property type="match status" value="1"/>
</dbReference>
<sequence length="467" mass="53465">MMKLNFKIHSIKTLGDLTTPVQLYLKLRDAYPNALLLEGADYHSKADAHSFICLRPLANFEVNQGEVIETFPKKTEKKYLLTKQDLVEKLEAFSAQFSIESSAHQNVQGLFGYLAWDALPFMEKLSRKRHNNPASIPEVKFSFYQNIVVFNHFHNEIEFIEFYNEETVSEMARIQEICLQRNFTHYPFQTEGEMQSNLEDEDFIQIVSRCKEACYRGDVFQIVPSRQFQQGFTGDEFNVYRSLRSINPSPYLFYFDYGNYKIFGSSPEAQIIIQNRIAQIHPIAGTVRRTGNLEKDSQLTDELIYDPKENEEHVMLVDLARNDLSKNAQNVEVERYKEVQYFSHVIHLVSKVTAELEEDASSLQVLADSFPAGTLSGAPKYKALQLLEEFENQNRGIYGGTLGFLGFNGDINMAIVIRSFISKNHTLYFQAGAGIVSKSIAENELQEVNHKLGALRRAIEQAKNIVS</sequence>
<keyword evidence="5" id="KW-0460">Magnesium</keyword>
<dbReference type="Pfam" id="PF04715">
    <property type="entry name" value="Anth_synt_I_N"/>
    <property type="match status" value="1"/>
</dbReference>
<evidence type="ECO:0000313" key="13">
    <source>
        <dbReference type="Proteomes" id="UP000008641"/>
    </source>
</evidence>
<feature type="coiled-coil region" evidence="9">
    <location>
        <begin position="438"/>
        <end position="465"/>
    </location>
</feature>
<dbReference type="KEGG" id="wvi:Weevi_0928"/>
<dbReference type="RefSeq" id="WP_013598029.1">
    <property type="nucleotide sequence ID" value="NC_015144.1"/>
</dbReference>
<reference evidence="13" key="2">
    <citation type="journal article" date="2011" name="Stand. Genomic Sci.">
        <title>Complete genome sequence of Weeksella virosa type strain (9751T).</title>
        <authorList>
            <person name="Lang E."/>
            <person name="Teshima H."/>
            <person name="Lucas S."/>
            <person name="Lapidus A."/>
            <person name="Hammon N."/>
            <person name="Deshpande S."/>
            <person name="Nolan M."/>
            <person name="Cheng J."/>
            <person name="Pitluck S."/>
            <person name="Liolios K."/>
            <person name="Pagani I."/>
            <person name="Mikhailova N."/>
            <person name="Ivanova N."/>
            <person name="Mavromatis K."/>
            <person name="Pati A."/>
            <person name="Tapia R."/>
            <person name="Han C."/>
            <person name="Goodwin L."/>
            <person name="Chen A."/>
            <person name="Palaniappan K."/>
            <person name="Land M."/>
            <person name="Hauser L."/>
            <person name="Chang Y."/>
            <person name="Jeffries C."/>
            <person name="Brambilla E."/>
            <person name="Kopitz M."/>
            <person name="Rohde M."/>
            <person name="Goker M."/>
            <person name="Tindall B."/>
            <person name="Detter J."/>
            <person name="Woyke T."/>
            <person name="Bristow J."/>
            <person name="Eisen J."/>
            <person name="Markowitz V."/>
            <person name="Hugenholtz P."/>
            <person name="Klenk H."/>
            <person name="Kyrpides N."/>
        </authorList>
    </citation>
    <scope>NUCLEOTIDE SEQUENCE [LARGE SCALE GENOMIC DNA]</scope>
    <source>
        <strain evidence="13">ATCC 43766 / DSM 16922 / JCM 21250 / NBRC 16016 / NCTC 11634 / CL345/78</strain>
    </source>
</reference>
<protein>
    <recommendedName>
        <fullName evidence="3">Anthranilate synthase component 1</fullName>
    </recommendedName>
</protein>
<evidence type="ECO:0000256" key="2">
    <source>
        <dbReference type="ARBA" id="ARBA00011575"/>
    </source>
</evidence>
<evidence type="ECO:0000259" key="11">
    <source>
        <dbReference type="Pfam" id="PF04715"/>
    </source>
</evidence>
<keyword evidence="9" id="KW-0175">Coiled coil</keyword>
<dbReference type="InterPro" id="IPR006805">
    <property type="entry name" value="Anth_synth_I_N"/>
</dbReference>
<comment type="subunit">
    <text evidence="2">Heterotetramer consisting of two non-identical subunits: a beta subunit (TrpG) and a large alpha subunit (TrpE).</text>
</comment>
<dbReference type="EMBL" id="CP002455">
    <property type="protein sequence ID" value="ADX67639.1"/>
    <property type="molecule type" value="Genomic_DNA"/>
</dbReference>
<evidence type="ECO:0000256" key="5">
    <source>
        <dbReference type="ARBA" id="ARBA00022842"/>
    </source>
</evidence>
<feature type="domain" description="Anthranilate synthase component I N-terminal" evidence="11">
    <location>
        <begin position="16"/>
        <end position="157"/>
    </location>
</feature>
<dbReference type="InterPro" id="IPR005801">
    <property type="entry name" value="ADC_synthase"/>
</dbReference>
<evidence type="ECO:0000256" key="9">
    <source>
        <dbReference type="SAM" id="Coils"/>
    </source>
</evidence>
<dbReference type="GO" id="GO:0000162">
    <property type="term" value="P:L-tryptophan biosynthetic process"/>
    <property type="evidence" value="ECO:0007669"/>
    <property type="project" value="TreeGrafter"/>
</dbReference>
<dbReference type="PANTHER" id="PTHR11236">
    <property type="entry name" value="AMINOBENZOATE/ANTHRANILATE SYNTHASE"/>
    <property type="match status" value="1"/>
</dbReference>
<name>F0P1L1_WEEVC</name>
<dbReference type="AlphaFoldDB" id="F0P1L1"/>
<evidence type="ECO:0000256" key="1">
    <source>
        <dbReference type="ARBA" id="ARBA00001946"/>
    </source>
</evidence>
<dbReference type="eggNOG" id="COG0147">
    <property type="taxonomic scope" value="Bacteria"/>
</dbReference>
<evidence type="ECO:0000256" key="3">
    <source>
        <dbReference type="ARBA" id="ARBA00020653"/>
    </source>
</evidence>
<organism evidence="12 13">
    <name type="scientific">Weeksella virosa (strain ATCC 43766 / DSM 16922 / JCM 21250 / CCUG 30538 / CDC 9751 / IAM 14551 / NBRC 16016 / NCTC 11634 / CL345/78)</name>
    <dbReference type="NCBI Taxonomy" id="865938"/>
    <lineage>
        <taxon>Bacteria</taxon>
        <taxon>Pseudomonadati</taxon>
        <taxon>Bacteroidota</taxon>
        <taxon>Flavobacteriia</taxon>
        <taxon>Flavobacteriales</taxon>
        <taxon>Weeksellaceae</taxon>
        <taxon>Weeksella</taxon>
    </lineage>
</organism>
<dbReference type="SUPFAM" id="SSF56322">
    <property type="entry name" value="ADC synthase"/>
    <property type="match status" value="1"/>
</dbReference>
<comment type="catalytic activity">
    <reaction evidence="8">
        <text>chorismate + L-glutamine = anthranilate + pyruvate + L-glutamate + H(+)</text>
        <dbReference type="Rhea" id="RHEA:21732"/>
        <dbReference type="ChEBI" id="CHEBI:15361"/>
        <dbReference type="ChEBI" id="CHEBI:15378"/>
        <dbReference type="ChEBI" id="CHEBI:16567"/>
        <dbReference type="ChEBI" id="CHEBI:29748"/>
        <dbReference type="ChEBI" id="CHEBI:29985"/>
        <dbReference type="ChEBI" id="CHEBI:58359"/>
        <dbReference type="EC" id="4.1.3.27"/>
    </reaction>
</comment>